<evidence type="ECO:0000259" key="15">
    <source>
        <dbReference type="SMART" id="SM01329"/>
    </source>
</evidence>
<evidence type="ECO:0000256" key="6">
    <source>
        <dbReference type="ARBA" id="ARBA00022430"/>
    </source>
</evidence>
<dbReference type="GO" id="GO:0009098">
    <property type="term" value="P:L-leucine biosynthetic process"/>
    <property type="evidence" value="ECO:0007669"/>
    <property type="project" value="UniProtKB-KW"/>
</dbReference>
<evidence type="ECO:0000256" key="10">
    <source>
        <dbReference type="ARBA" id="ARBA00023002"/>
    </source>
</evidence>
<dbReference type="EC" id="1.1.1.85" evidence="5"/>
<evidence type="ECO:0000256" key="4">
    <source>
        <dbReference type="ARBA" id="ARBA00011738"/>
    </source>
</evidence>
<name>A0A841GZ39_9BACT</name>
<evidence type="ECO:0000256" key="8">
    <source>
        <dbReference type="ARBA" id="ARBA00022723"/>
    </source>
</evidence>
<gene>
    <name evidence="16" type="ORF">HNQ61_002571</name>
</gene>
<keyword evidence="12" id="KW-0464">Manganese</keyword>
<keyword evidence="6" id="KW-0432">Leucine biosynthesis</keyword>
<dbReference type="GO" id="GO:0003862">
    <property type="term" value="F:3-isopropylmalate dehydrogenase activity"/>
    <property type="evidence" value="ECO:0007669"/>
    <property type="project" value="UniProtKB-EC"/>
</dbReference>
<feature type="domain" description="Isopropylmalate dehydrogenase-like" evidence="15">
    <location>
        <begin position="3"/>
        <end position="344"/>
    </location>
</feature>
<comment type="cofactor">
    <cofactor evidence="1">
        <name>Mn(2+)</name>
        <dbReference type="ChEBI" id="CHEBI:29035"/>
    </cofactor>
</comment>
<comment type="cofactor">
    <cofactor evidence="2">
        <name>Mg(2+)</name>
        <dbReference type="ChEBI" id="CHEBI:18420"/>
    </cofactor>
</comment>
<evidence type="ECO:0000256" key="12">
    <source>
        <dbReference type="ARBA" id="ARBA00023211"/>
    </source>
</evidence>
<dbReference type="PANTHER" id="PTHR43275">
    <property type="entry name" value="D-MALATE DEHYDROGENASE [DECARBOXYLATING]"/>
    <property type="match status" value="1"/>
</dbReference>
<evidence type="ECO:0000256" key="1">
    <source>
        <dbReference type="ARBA" id="ARBA00001936"/>
    </source>
</evidence>
<dbReference type="SUPFAM" id="SSF53659">
    <property type="entry name" value="Isocitrate/Isopropylmalate dehydrogenase-like"/>
    <property type="match status" value="1"/>
</dbReference>
<dbReference type="FunFam" id="3.40.718.10:FF:000006">
    <property type="entry name" value="3-isopropylmalate dehydrogenase"/>
    <property type="match status" value="1"/>
</dbReference>
<protein>
    <recommendedName>
        <fullName evidence="5">3-isopropylmalate dehydrogenase</fullName>
        <ecNumber evidence="5">1.1.1.85</ecNumber>
    </recommendedName>
    <alternativeName>
        <fullName evidence="14">3-IPM-DH</fullName>
    </alternativeName>
</protein>
<keyword evidence="17" id="KW-1185">Reference proteome</keyword>
<dbReference type="InterPro" id="IPR024084">
    <property type="entry name" value="IsoPropMal-DH-like_dom"/>
</dbReference>
<sequence length="352" mass="38028">MAKVAVIPGDGVGKEVTREALKALRAVLDGSGFDLDLVEWPHGADRYLETGEAITDAEFDDLRQNYQAILLGALGDARVPGNEHARQILLGMRFRLDLFVNFRPVRLFHERLTPLRDKGPDDVQMVIFRENTEGVYVGMGGNFKQGTPDEVAVQEDVNTRKGVERIIRAAFEYARANGLTRVTMSDKANAMEFAGGLWRRVFKIVAAEYADIESEALYVDMLAMDMVRRPERYQVIVTGNLFGDILSDLGAQLAGGLGLSPSGNIHPGRIGLFEPVHGSAPDLAGKDLANPFAAVLTAGLMLEHLGRPAEAVRMENAVRACIEAGETTADLGGTLGTAAAGDAIVRRLQASA</sequence>
<dbReference type="Proteomes" id="UP000582837">
    <property type="component" value="Unassembled WGS sequence"/>
</dbReference>
<dbReference type="EMBL" id="JACHIA010000006">
    <property type="protein sequence ID" value="MBB6070949.1"/>
    <property type="molecule type" value="Genomic_DNA"/>
</dbReference>
<evidence type="ECO:0000256" key="7">
    <source>
        <dbReference type="ARBA" id="ARBA00022605"/>
    </source>
</evidence>
<comment type="subunit">
    <text evidence="4">Homodimer.</text>
</comment>
<organism evidence="16 17">
    <name type="scientific">Longimicrobium terrae</name>
    <dbReference type="NCBI Taxonomy" id="1639882"/>
    <lineage>
        <taxon>Bacteria</taxon>
        <taxon>Pseudomonadati</taxon>
        <taxon>Gemmatimonadota</taxon>
        <taxon>Longimicrobiia</taxon>
        <taxon>Longimicrobiales</taxon>
        <taxon>Longimicrobiaceae</taxon>
        <taxon>Longimicrobium</taxon>
    </lineage>
</organism>
<evidence type="ECO:0000313" key="17">
    <source>
        <dbReference type="Proteomes" id="UP000582837"/>
    </source>
</evidence>
<keyword evidence="13" id="KW-0100">Branched-chain amino acid biosynthesis</keyword>
<proteinExistence type="inferred from homology"/>
<keyword evidence="7" id="KW-0028">Amino-acid biosynthesis</keyword>
<dbReference type="GO" id="GO:0051287">
    <property type="term" value="F:NAD binding"/>
    <property type="evidence" value="ECO:0007669"/>
    <property type="project" value="InterPro"/>
</dbReference>
<dbReference type="InterPro" id="IPR019818">
    <property type="entry name" value="IsoCit/isopropylmalate_DH_CS"/>
</dbReference>
<comment type="similarity">
    <text evidence="3">Belongs to the isocitrate and isopropylmalate dehydrogenases family. LeuB type 1 subfamily.</text>
</comment>
<comment type="caution">
    <text evidence="16">The sequence shown here is derived from an EMBL/GenBank/DDBJ whole genome shotgun (WGS) entry which is preliminary data.</text>
</comment>
<dbReference type="GO" id="GO:0000287">
    <property type="term" value="F:magnesium ion binding"/>
    <property type="evidence" value="ECO:0007669"/>
    <property type="project" value="InterPro"/>
</dbReference>
<evidence type="ECO:0000256" key="5">
    <source>
        <dbReference type="ARBA" id="ARBA00013101"/>
    </source>
</evidence>
<dbReference type="SMART" id="SM01329">
    <property type="entry name" value="Iso_dh"/>
    <property type="match status" value="1"/>
</dbReference>
<accession>A0A841GZ39</accession>
<evidence type="ECO:0000256" key="9">
    <source>
        <dbReference type="ARBA" id="ARBA00022842"/>
    </source>
</evidence>
<evidence type="ECO:0000256" key="14">
    <source>
        <dbReference type="ARBA" id="ARBA00033138"/>
    </source>
</evidence>
<dbReference type="AlphaFoldDB" id="A0A841GZ39"/>
<dbReference type="PROSITE" id="PS00470">
    <property type="entry name" value="IDH_IMDH"/>
    <property type="match status" value="1"/>
</dbReference>
<reference evidence="16 17" key="1">
    <citation type="submission" date="2020-08" db="EMBL/GenBank/DDBJ databases">
        <title>Genomic Encyclopedia of Type Strains, Phase IV (KMG-IV): sequencing the most valuable type-strain genomes for metagenomic binning, comparative biology and taxonomic classification.</title>
        <authorList>
            <person name="Goeker M."/>
        </authorList>
    </citation>
    <scope>NUCLEOTIDE SEQUENCE [LARGE SCALE GENOMIC DNA]</scope>
    <source>
        <strain evidence="16 17">DSM 29007</strain>
    </source>
</reference>
<evidence type="ECO:0000256" key="3">
    <source>
        <dbReference type="ARBA" id="ARBA00008319"/>
    </source>
</evidence>
<dbReference type="InterPro" id="IPR050501">
    <property type="entry name" value="ICDH/IPMDH"/>
</dbReference>
<evidence type="ECO:0000256" key="13">
    <source>
        <dbReference type="ARBA" id="ARBA00023304"/>
    </source>
</evidence>
<evidence type="ECO:0000313" key="16">
    <source>
        <dbReference type="EMBL" id="MBB6070949.1"/>
    </source>
</evidence>
<evidence type="ECO:0000256" key="2">
    <source>
        <dbReference type="ARBA" id="ARBA00001946"/>
    </source>
</evidence>
<dbReference type="RefSeq" id="WP_170033383.1">
    <property type="nucleotide sequence ID" value="NZ_JABDTL010000001.1"/>
</dbReference>
<dbReference type="Gene3D" id="3.40.718.10">
    <property type="entry name" value="Isopropylmalate Dehydrogenase"/>
    <property type="match status" value="1"/>
</dbReference>
<keyword evidence="8" id="KW-0479">Metal-binding</keyword>
<evidence type="ECO:0000256" key="11">
    <source>
        <dbReference type="ARBA" id="ARBA00023027"/>
    </source>
</evidence>
<dbReference type="Pfam" id="PF00180">
    <property type="entry name" value="Iso_dh"/>
    <property type="match status" value="1"/>
</dbReference>
<dbReference type="PANTHER" id="PTHR43275:SF1">
    <property type="entry name" value="D-MALATE DEHYDROGENASE [DECARBOXYLATING]"/>
    <property type="match status" value="1"/>
</dbReference>
<keyword evidence="10 16" id="KW-0560">Oxidoreductase</keyword>
<keyword evidence="11" id="KW-0520">NAD</keyword>
<keyword evidence="9" id="KW-0460">Magnesium</keyword>